<comment type="caution">
    <text evidence="3">The sequence shown here is derived from an EMBL/GenBank/DDBJ whole genome shotgun (WGS) entry which is preliminary data.</text>
</comment>
<accession>A0A1V9ZKY4</accession>
<proteinExistence type="predicted"/>
<protein>
    <recommendedName>
        <fullName evidence="5">Secreted protein</fullName>
    </recommendedName>
</protein>
<sequence>MRAVPSLVLLGLLAATASAQLQACTAKNCVPKDSSRTPDFCRRACNVETGASDCASFCSCNSAQTSPGYMCANVCRKAKTADECGTPVFQVCQGEDLVCDRSPVTTTPAPSDVTSAPTSAPTTSAPTTSAPTTSAPTTSAPTTSAPTTSAPTTSAPTTANPTPAPSPSETPAPTTTPSSTTPAPTTGASTTPTPSSSNATPAPTGSAQPSVTPSPSTTASAAPVPTTAHNASTPAPSANTTATPLPSSASSSPMASTTAAPASDCILTSVVGDATYCVRGPACGGAKGNCPKKGDAPAAHCVAGIPSYAAGACVAPMDAQCELISGSTYGCVFDAKKTPSPESATADCVPVSVQGDATYCVAPGICGGTGMNCPKKGDAAVADCVSNVKSYLGVGRCVAPADAVCQMIARGVRGCVFPQQQ</sequence>
<feature type="chain" id="PRO_5012461348" description="Secreted protein" evidence="2">
    <location>
        <begin position="20"/>
        <end position="421"/>
    </location>
</feature>
<evidence type="ECO:0000256" key="2">
    <source>
        <dbReference type="SAM" id="SignalP"/>
    </source>
</evidence>
<dbReference type="EMBL" id="JNBR01000081">
    <property type="protein sequence ID" value="OQR98648.1"/>
    <property type="molecule type" value="Genomic_DNA"/>
</dbReference>
<feature type="compositionally biased region" description="Low complexity" evidence="1">
    <location>
        <begin position="103"/>
        <end position="161"/>
    </location>
</feature>
<dbReference type="Proteomes" id="UP000243579">
    <property type="component" value="Unassembled WGS sequence"/>
</dbReference>
<dbReference type="STRING" id="1202772.A0A1V9ZKY4"/>
<feature type="signal peptide" evidence="2">
    <location>
        <begin position="1"/>
        <end position="19"/>
    </location>
</feature>
<feature type="compositionally biased region" description="Low complexity" evidence="1">
    <location>
        <begin position="171"/>
        <end position="258"/>
    </location>
</feature>
<keyword evidence="2" id="KW-0732">Signal</keyword>
<evidence type="ECO:0008006" key="5">
    <source>
        <dbReference type="Google" id="ProtNLM"/>
    </source>
</evidence>
<feature type="region of interest" description="Disordered" evidence="1">
    <location>
        <begin position="103"/>
        <end position="258"/>
    </location>
</feature>
<gene>
    <name evidence="3" type="ORF">ACHHYP_08241</name>
</gene>
<keyword evidence="4" id="KW-1185">Reference proteome</keyword>
<dbReference type="AlphaFoldDB" id="A0A1V9ZKY4"/>
<name>A0A1V9ZKY4_ACHHY</name>
<evidence type="ECO:0000313" key="4">
    <source>
        <dbReference type="Proteomes" id="UP000243579"/>
    </source>
</evidence>
<reference evidence="3 4" key="1">
    <citation type="journal article" date="2014" name="Genome Biol. Evol.">
        <title>The secreted proteins of Achlya hypogyna and Thraustotheca clavata identify the ancestral oomycete secretome and reveal gene acquisitions by horizontal gene transfer.</title>
        <authorList>
            <person name="Misner I."/>
            <person name="Blouin N."/>
            <person name="Leonard G."/>
            <person name="Richards T.A."/>
            <person name="Lane C.E."/>
        </authorList>
    </citation>
    <scope>NUCLEOTIDE SEQUENCE [LARGE SCALE GENOMIC DNA]</scope>
    <source>
        <strain evidence="3 4">ATCC 48635</strain>
    </source>
</reference>
<evidence type="ECO:0000256" key="1">
    <source>
        <dbReference type="SAM" id="MobiDB-lite"/>
    </source>
</evidence>
<dbReference type="OrthoDB" id="78846at2759"/>
<organism evidence="3 4">
    <name type="scientific">Achlya hypogyna</name>
    <name type="common">Oomycete</name>
    <name type="synonym">Protoachlya hypogyna</name>
    <dbReference type="NCBI Taxonomy" id="1202772"/>
    <lineage>
        <taxon>Eukaryota</taxon>
        <taxon>Sar</taxon>
        <taxon>Stramenopiles</taxon>
        <taxon>Oomycota</taxon>
        <taxon>Saprolegniomycetes</taxon>
        <taxon>Saprolegniales</taxon>
        <taxon>Achlyaceae</taxon>
        <taxon>Achlya</taxon>
    </lineage>
</organism>
<evidence type="ECO:0000313" key="3">
    <source>
        <dbReference type="EMBL" id="OQR98648.1"/>
    </source>
</evidence>